<evidence type="ECO:0000256" key="3">
    <source>
        <dbReference type="ARBA" id="ARBA00022485"/>
    </source>
</evidence>
<comment type="caution">
    <text evidence="10">The sequence shown here is derived from an EMBL/GenBank/DDBJ whole genome shotgun (WGS) entry which is preliminary data.</text>
</comment>
<dbReference type="SUPFAM" id="SSF54862">
    <property type="entry name" value="4Fe-4S ferredoxins"/>
    <property type="match status" value="1"/>
</dbReference>
<protein>
    <submittedName>
        <fullName evidence="10">CoB--CoM heterodisulfide reductase iron-sulfur subunit A family protein</fullName>
    </submittedName>
</protein>
<evidence type="ECO:0000256" key="7">
    <source>
        <dbReference type="ARBA" id="ARBA00023004"/>
    </source>
</evidence>
<dbReference type="GO" id="GO:0016491">
    <property type="term" value="F:oxidoreductase activity"/>
    <property type="evidence" value="ECO:0007669"/>
    <property type="project" value="UniProtKB-KW"/>
</dbReference>
<evidence type="ECO:0000259" key="9">
    <source>
        <dbReference type="PROSITE" id="PS51379"/>
    </source>
</evidence>
<evidence type="ECO:0000256" key="5">
    <source>
        <dbReference type="ARBA" id="ARBA00022827"/>
    </source>
</evidence>
<keyword evidence="3" id="KW-0004">4Fe-4S</keyword>
<proteinExistence type="inferred from homology"/>
<dbReference type="Pfam" id="PF07992">
    <property type="entry name" value="Pyr_redox_2"/>
    <property type="match status" value="1"/>
</dbReference>
<dbReference type="InterPro" id="IPR017900">
    <property type="entry name" value="4Fe4S_Fe_S_CS"/>
</dbReference>
<dbReference type="InterPro" id="IPR036188">
    <property type="entry name" value="FAD/NAD-bd_sf"/>
</dbReference>
<evidence type="ECO:0000256" key="4">
    <source>
        <dbReference type="ARBA" id="ARBA00022723"/>
    </source>
</evidence>
<dbReference type="SUPFAM" id="SSF51905">
    <property type="entry name" value="FAD/NAD(P)-binding domain"/>
    <property type="match status" value="1"/>
</dbReference>
<comment type="cofactor">
    <cofactor evidence="1">
        <name>FAD</name>
        <dbReference type="ChEBI" id="CHEBI:57692"/>
    </cofactor>
</comment>
<dbReference type="AlphaFoldDB" id="A0A9X3F5S5"/>
<dbReference type="PROSITE" id="PS00198">
    <property type="entry name" value="4FE4S_FER_1"/>
    <property type="match status" value="2"/>
</dbReference>
<name>A0A9X3F5S5_9BACT</name>
<dbReference type="GO" id="GO:0046872">
    <property type="term" value="F:metal ion binding"/>
    <property type="evidence" value="ECO:0007669"/>
    <property type="project" value="UniProtKB-KW"/>
</dbReference>
<dbReference type="PROSITE" id="PS51379">
    <property type="entry name" value="4FE4S_FER_2"/>
    <property type="match status" value="2"/>
</dbReference>
<keyword evidence="5" id="KW-0274">FAD</keyword>
<accession>A0A9X3F5S5</accession>
<evidence type="ECO:0000256" key="1">
    <source>
        <dbReference type="ARBA" id="ARBA00001974"/>
    </source>
</evidence>
<dbReference type="InterPro" id="IPR017896">
    <property type="entry name" value="4Fe4S_Fe-S-bd"/>
</dbReference>
<dbReference type="Proteomes" id="UP001145087">
    <property type="component" value="Unassembled WGS sequence"/>
</dbReference>
<dbReference type="Gene3D" id="3.30.70.20">
    <property type="match status" value="1"/>
</dbReference>
<evidence type="ECO:0000256" key="8">
    <source>
        <dbReference type="ARBA" id="ARBA00023014"/>
    </source>
</evidence>
<keyword evidence="8" id="KW-0411">Iron-sulfur</keyword>
<feature type="domain" description="4Fe-4S ferredoxin-type" evidence="9">
    <location>
        <begin position="497"/>
        <end position="526"/>
    </location>
</feature>
<keyword evidence="7" id="KW-0408">Iron</keyword>
<dbReference type="PANTHER" id="PTHR43498">
    <property type="entry name" value="FERREDOXIN:COB-COM HETERODISULFIDE REDUCTASE SUBUNIT A"/>
    <property type="match status" value="1"/>
</dbReference>
<evidence type="ECO:0000313" key="10">
    <source>
        <dbReference type="EMBL" id="MCY1721104.1"/>
    </source>
</evidence>
<dbReference type="EMBL" id="JAPOHD010000027">
    <property type="protein sequence ID" value="MCY1721104.1"/>
    <property type="molecule type" value="Genomic_DNA"/>
</dbReference>
<keyword evidence="6" id="KW-0560">Oxidoreductase</keyword>
<keyword evidence="11" id="KW-1185">Reference proteome</keyword>
<organism evidence="10 11">
    <name type="scientific">Draconibacterium aestuarii</name>
    <dbReference type="NCBI Taxonomy" id="2998507"/>
    <lineage>
        <taxon>Bacteria</taxon>
        <taxon>Pseudomonadati</taxon>
        <taxon>Bacteroidota</taxon>
        <taxon>Bacteroidia</taxon>
        <taxon>Marinilabiliales</taxon>
        <taxon>Prolixibacteraceae</taxon>
        <taxon>Draconibacterium</taxon>
    </lineage>
</organism>
<sequence>MEEIKIGVYVCWCGTNIAKMVDVDQVVDQIKFLPDVAVARNYKYMCSDPGQDMIIRDIKQHHLNRVVVAACSPRIHELTFRKALAKAGLNPMMFQMANIREQVAWVHTDREKATKKAVSLVHAAINRVKWHESLDKRTIEVNPATLVIGGGVAGMSAALEIANAGKQVYLVEKSKKLGGYAAQLDLTFPHFYSARQLIKPMIRHVEDHKNIRIFKPMQINQIFGYMGNFQSTLQLANGDETKLKFGNIIVATGLQPFDPSEITSYNYGKLPDVVTSLEFEKMLAKGRIETCEGKEPKNVAIIHCVGSRNANYHEYCSRTCCMTALKFANQIRSALPESNIFDLYADMRSFGKGCEELYTQTSRKNVIFLRFDQQNGLPEIRSTNGEEAVSMLIEFTEQFSKEQVEVPADLVILMVAMESHADAKDISHIAGISMCGNSFFIEKHPKLDPVATTSDGVFIVGTCQAPKDIPDSISQAKAAAARVLATIHVGTIEVDVITATVNEDICCGCQTCVSVCPYKAISFNKEKGVSEVNEILCKGCGTCGSTCPTGAIRSRHFTDQQILSQIQGLLSPDNKFEKM</sequence>
<dbReference type="Pfam" id="PF12838">
    <property type="entry name" value="Fer4_7"/>
    <property type="match status" value="1"/>
</dbReference>
<dbReference type="GO" id="GO:0051539">
    <property type="term" value="F:4 iron, 4 sulfur cluster binding"/>
    <property type="evidence" value="ECO:0007669"/>
    <property type="project" value="UniProtKB-KW"/>
</dbReference>
<evidence type="ECO:0000256" key="2">
    <source>
        <dbReference type="ARBA" id="ARBA00006561"/>
    </source>
</evidence>
<gene>
    <name evidence="10" type="ORF">OU798_12170</name>
</gene>
<dbReference type="PANTHER" id="PTHR43498:SF1">
    <property type="entry name" value="COB--COM HETERODISULFIDE REDUCTASE IRON-SULFUR SUBUNIT A"/>
    <property type="match status" value="1"/>
</dbReference>
<feature type="domain" description="4Fe-4S ferredoxin-type" evidence="9">
    <location>
        <begin position="528"/>
        <end position="557"/>
    </location>
</feature>
<dbReference type="InterPro" id="IPR039650">
    <property type="entry name" value="HdrA-like"/>
</dbReference>
<reference evidence="10" key="1">
    <citation type="submission" date="2022-11" db="EMBL/GenBank/DDBJ databases">
        <title>Marilongibacter aestuarii gen. nov., sp. nov., isolated from tidal flat sediment.</title>
        <authorList>
            <person name="Jiayan W."/>
        </authorList>
    </citation>
    <scope>NUCLEOTIDE SEQUENCE</scope>
    <source>
        <strain evidence="10">Z1-6</strain>
    </source>
</reference>
<dbReference type="RefSeq" id="WP_343333438.1">
    <property type="nucleotide sequence ID" value="NZ_JAPOHD010000027.1"/>
</dbReference>
<dbReference type="InterPro" id="IPR023753">
    <property type="entry name" value="FAD/NAD-binding_dom"/>
</dbReference>
<keyword evidence="4" id="KW-0479">Metal-binding</keyword>
<keyword evidence="5" id="KW-0285">Flavoprotein</keyword>
<dbReference type="Gene3D" id="3.50.50.60">
    <property type="entry name" value="FAD/NAD(P)-binding domain"/>
    <property type="match status" value="1"/>
</dbReference>
<comment type="similarity">
    <text evidence="2">Belongs to the HdrA family.</text>
</comment>
<evidence type="ECO:0000313" key="11">
    <source>
        <dbReference type="Proteomes" id="UP001145087"/>
    </source>
</evidence>
<evidence type="ECO:0000256" key="6">
    <source>
        <dbReference type="ARBA" id="ARBA00023002"/>
    </source>
</evidence>